<feature type="signal peptide" evidence="1">
    <location>
        <begin position="1"/>
        <end position="30"/>
    </location>
</feature>
<gene>
    <name evidence="2" type="ORF">J2Z28_001061</name>
</gene>
<evidence type="ECO:0000313" key="2">
    <source>
        <dbReference type="EMBL" id="MBP2244448.1"/>
    </source>
</evidence>
<keyword evidence="1" id="KW-0732">Signal</keyword>
<organism evidence="2 3">
    <name type="scientific">Paenibacillus xylanexedens</name>
    <dbReference type="NCBI Taxonomy" id="528191"/>
    <lineage>
        <taxon>Bacteria</taxon>
        <taxon>Bacillati</taxon>
        <taxon>Bacillota</taxon>
        <taxon>Bacilli</taxon>
        <taxon>Bacillales</taxon>
        <taxon>Paenibacillaceae</taxon>
        <taxon>Paenibacillus</taxon>
    </lineage>
</organism>
<accession>A0ABS4RNL0</accession>
<evidence type="ECO:0000256" key="1">
    <source>
        <dbReference type="SAM" id="SignalP"/>
    </source>
</evidence>
<dbReference type="RefSeq" id="WP_211081454.1">
    <property type="nucleotide sequence ID" value="NZ_CBCSLC010000055.1"/>
</dbReference>
<proteinExistence type="predicted"/>
<feature type="chain" id="PRO_5046031894" evidence="1">
    <location>
        <begin position="31"/>
        <end position="88"/>
    </location>
</feature>
<evidence type="ECO:0000313" key="3">
    <source>
        <dbReference type="Proteomes" id="UP000810207"/>
    </source>
</evidence>
<sequence length="88" mass="9395">MKTTLFKKVGLLIGALIFTIGFASNSGVHAAVDYSGGLMDKMIMTLSDTENKGSKSTYALTDNNEATSAIDRKMEHAIISSGSCCWNL</sequence>
<name>A0ABS4RNL0_PAEXY</name>
<dbReference type="EMBL" id="JAGIKV010000003">
    <property type="protein sequence ID" value="MBP2244448.1"/>
    <property type="molecule type" value="Genomic_DNA"/>
</dbReference>
<dbReference type="Proteomes" id="UP000810207">
    <property type="component" value="Unassembled WGS sequence"/>
</dbReference>
<keyword evidence="3" id="KW-1185">Reference proteome</keyword>
<comment type="caution">
    <text evidence="2">The sequence shown here is derived from an EMBL/GenBank/DDBJ whole genome shotgun (WGS) entry which is preliminary data.</text>
</comment>
<protein>
    <submittedName>
        <fullName evidence="2">Uncharacterized protein</fullName>
    </submittedName>
</protein>
<reference evidence="2 3" key="1">
    <citation type="submission" date="2021-03" db="EMBL/GenBank/DDBJ databases">
        <title>Genomic Encyclopedia of Type Strains, Phase IV (KMG-IV): sequencing the most valuable type-strain genomes for metagenomic binning, comparative biology and taxonomic classification.</title>
        <authorList>
            <person name="Goeker M."/>
        </authorList>
    </citation>
    <scope>NUCLEOTIDE SEQUENCE [LARGE SCALE GENOMIC DNA]</scope>
    <source>
        <strain evidence="2 3">DSM 21292</strain>
    </source>
</reference>